<evidence type="ECO:0000313" key="2">
    <source>
        <dbReference type="EMBL" id="MFC4076808.1"/>
    </source>
</evidence>
<dbReference type="Proteomes" id="UP001595843">
    <property type="component" value="Unassembled WGS sequence"/>
</dbReference>
<evidence type="ECO:0000259" key="1">
    <source>
        <dbReference type="Pfam" id="PF05504"/>
    </source>
</evidence>
<name>A0ABV8JHU8_9BACL</name>
<comment type="caution">
    <text evidence="2">The sequence shown here is derived from an EMBL/GenBank/DDBJ whole genome shotgun (WGS) entry which is preliminary data.</text>
</comment>
<reference evidence="3" key="1">
    <citation type="journal article" date="2019" name="Int. J. Syst. Evol. Microbiol.">
        <title>The Global Catalogue of Microorganisms (GCM) 10K type strain sequencing project: providing services to taxonomists for standard genome sequencing and annotation.</title>
        <authorList>
            <consortium name="The Broad Institute Genomics Platform"/>
            <consortium name="The Broad Institute Genome Sequencing Center for Infectious Disease"/>
            <person name="Wu L."/>
            <person name="Ma J."/>
        </authorList>
    </citation>
    <scope>NUCLEOTIDE SEQUENCE [LARGE SCALE GENOMIC DNA]</scope>
    <source>
        <strain evidence="3">IBRC-M 10813</strain>
    </source>
</reference>
<dbReference type="InterPro" id="IPR008844">
    <property type="entry name" value="Spore_GerAC-like"/>
</dbReference>
<dbReference type="PANTHER" id="PTHR35789">
    <property type="entry name" value="SPORE GERMINATION PROTEIN B3"/>
    <property type="match status" value="1"/>
</dbReference>
<dbReference type="Pfam" id="PF05504">
    <property type="entry name" value="Spore_GerAC"/>
    <property type="match status" value="1"/>
</dbReference>
<protein>
    <submittedName>
        <fullName evidence="2">Ger(X)C family spore germination C-terminal domain-containing protein</fullName>
    </submittedName>
</protein>
<evidence type="ECO:0000313" key="3">
    <source>
        <dbReference type="Proteomes" id="UP001595843"/>
    </source>
</evidence>
<accession>A0ABV8JHU8</accession>
<sequence>MRLDGEAVWWRNPAGYVIIEIKRNQVKRKCEVLVRPNGNVEVRLDVKLLGTVSEFPMDQVNDEKTMKRLNKTLSKILTRESEELVRKLQKAHCDAFCVARQLIAFNPEVRKKKKWFRDYPRVRFKPKVEVEIVGDGILN</sequence>
<dbReference type="EMBL" id="JBHSAP010000009">
    <property type="protein sequence ID" value="MFC4076808.1"/>
    <property type="molecule type" value="Genomic_DNA"/>
</dbReference>
<dbReference type="InterPro" id="IPR046953">
    <property type="entry name" value="Spore_GerAC-like_C"/>
</dbReference>
<dbReference type="InterPro" id="IPR038501">
    <property type="entry name" value="Spore_GerAC_C_sf"/>
</dbReference>
<gene>
    <name evidence="2" type="ORF">ACFOUO_08290</name>
</gene>
<dbReference type="PANTHER" id="PTHR35789:SF1">
    <property type="entry name" value="SPORE GERMINATION PROTEIN B3"/>
    <property type="match status" value="1"/>
</dbReference>
<dbReference type="Gene3D" id="3.30.300.210">
    <property type="entry name" value="Nutrient germinant receptor protein C, domain 3"/>
    <property type="match status" value="1"/>
</dbReference>
<keyword evidence="3" id="KW-1185">Reference proteome</keyword>
<proteinExistence type="predicted"/>
<feature type="domain" description="Spore germination GerAC-like C-terminal" evidence="1">
    <location>
        <begin position="17"/>
        <end position="134"/>
    </location>
</feature>
<dbReference type="RefSeq" id="WP_380704798.1">
    <property type="nucleotide sequence ID" value="NZ_JBHSAP010000009.1"/>
</dbReference>
<organism evidence="2 3">
    <name type="scientific">Salinithrix halophila</name>
    <dbReference type="NCBI Taxonomy" id="1485204"/>
    <lineage>
        <taxon>Bacteria</taxon>
        <taxon>Bacillati</taxon>
        <taxon>Bacillota</taxon>
        <taxon>Bacilli</taxon>
        <taxon>Bacillales</taxon>
        <taxon>Thermoactinomycetaceae</taxon>
        <taxon>Salinithrix</taxon>
    </lineage>
</organism>